<name>A0AAV6LAG3_9ERIC</name>
<evidence type="ECO:0000256" key="1">
    <source>
        <dbReference type="PROSITE-ProRule" id="PRU00221"/>
    </source>
</evidence>
<keyword evidence="4" id="KW-1185">Reference proteome</keyword>
<dbReference type="PANTHER" id="PTHR44376:SF8">
    <property type="entry name" value="TRANSCRIPTIONAL COREPRESSOR LEUNIG-LIKE"/>
    <property type="match status" value="1"/>
</dbReference>
<dbReference type="SUPFAM" id="SSF50978">
    <property type="entry name" value="WD40 repeat-like"/>
    <property type="match status" value="1"/>
</dbReference>
<dbReference type="InterPro" id="IPR036322">
    <property type="entry name" value="WD40_repeat_dom_sf"/>
</dbReference>
<feature type="region of interest" description="Disordered" evidence="2">
    <location>
        <begin position="287"/>
        <end position="312"/>
    </location>
</feature>
<feature type="compositionally biased region" description="Polar residues" evidence="2">
    <location>
        <begin position="287"/>
        <end position="299"/>
    </location>
</feature>
<reference evidence="3" key="1">
    <citation type="submission" date="2020-08" db="EMBL/GenBank/DDBJ databases">
        <title>Plant Genome Project.</title>
        <authorList>
            <person name="Zhang R.-G."/>
        </authorList>
    </citation>
    <scope>NUCLEOTIDE SEQUENCE</scope>
    <source>
        <strain evidence="3">WSP0</strain>
        <tissue evidence="3">Leaf</tissue>
    </source>
</reference>
<feature type="compositionally biased region" description="Basic and acidic residues" evidence="2">
    <location>
        <begin position="301"/>
        <end position="312"/>
    </location>
</feature>
<feature type="compositionally biased region" description="Polar residues" evidence="2">
    <location>
        <begin position="151"/>
        <end position="164"/>
    </location>
</feature>
<dbReference type="InterPro" id="IPR044716">
    <property type="entry name" value="LEUNIG-like"/>
</dbReference>
<dbReference type="PANTHER" id="PTHR44376">
    <property type="entry name" value="TRANSCRIPTIONAL REGULATOR OF FILAMENTOUS GROWTH FLO8"/>
    <property type="match status" value="1"/>
</dbReference>
<dbReference type="InterPro" id="IPR001680">
    <property type="entry name" value="WD40_rpt"/>
</dbReference>
<feature type="region of interest" description="Disordered" evidence="2">
    <location>
        <begin position="151"/>
        <end position="180"/>
    </location>
</feature>
<dbReference type="PROSITE" id="PS50896">
    <property type="entry name" value="LISH"/>
    <property type="match status" value="1"/>
</dbReference>
<evidence type="ECO:0000256" key="2">
    <source>
        <dbReference type="SAM" id="MobiDB-lite"/>
    </source>
</evidence>
<dbReference type="PROSITE" id="PS50082">
    <property type="entry name" value="WD_REPEATS_2"/>
    <property type="match status" value="4"/>
</dbReference>
<feature type="repeat" description="WD" evidence="1">
    <location>
        <begin position="444"/>
        <end position="486"/>
    </location>
</feature>
<comment type="caution">
    <text evidence="3">The sequence shown here is derived from an EMBL/GenBank/DDBJ whole genome shotgun (WGS) entry which is preliminary data.</text>
</comment>
<sequence>MASGVDWDAEKMLDVYIYDYLVKRNFKAAAEMFARDANVCNDLAVINEPYGFLTEWWTIFWDIYSSRELARPQAMENSTVKLTQMMENEQQNITHTVPNLNQQRAMQFSLNMNFDKMTGQQESSFVASQLPVSYCNPNLQHLNVDILTPSKPSSSHASQFQQQIPHKAQQRTARDRSSGVYLGRTKHMDATLCGKPKPMLPRAGLHDAGLEKGANQMLLKEWPLTGIGQSSPSMSFPVLNSSLPVPNQQQQLHTSIDHHQQYLVSHVIAKAQVKAISAFQGSITNSGNMLPTNDISGTDGQDGKGTEVEKSSDVDMESLLSHDVDNAGNTGTSFSNFPTTTTPCSIKNQNGFQFEEVASVNSSGEILCCHFSTDGHFVASAGHDRKVLLWRTSTFDFVNTAEGHSHLITDVRFRPNSSTFATSSFDKTVQIWDAKKPTDPLFRLFGHTEQVTSLDFHPRKTDVLCSCDSNDEIRLWSIKQRACTSIFKVSIHAYGAHILGFSIKLYQFLPTKLMQGATRQVRFQPRLGKLLAAASGNRIGLFDVETNILQCYLEGHVKEVRSICWDSSGRYIASVSEESARVWAFASGGNCVYELHSNGNKFESCTFHPGYSLLVVIGCYKYIKLWNPTDKSSKPVTVTTAHNGIISALADCPQNQMIASVSHDRCVKLWR</sequence>
<dbReference type="SMART" id="SM00667">
    <property type="entry name" value="LisH"/>
    <property type="match status" value="1"/>
</dbReference>
<organism evidence="3 4">
    <name type="scientific">Rhododendron griersonianum</name>
    <dbReference type="NCBI Taxonomy" id="479676"/>
    <lineage>
        <taxon>Eukaryota</taxon>
        <taxon>Viridiplantae</taxon>
        <taxon>Streptophyta</taxon>
        <taxon>Embryophyta</taxon>
        <taxon>Tracheophyta</taxon>
        <taxon>Spermatophyta</taxon>
        <taxon>Magnoliopsida</taxon>
        <taxon>eudicotyledons</taxon>
        <taxon>Gunneridae</taxon>
        <taxon>Pentapetalae</taxon>
        <taxon>asterids</taxon>
        <taxon>Ericales</taxon>
        <taxon>Ericaceae</taxon>
        <taxon>Ericoideae</taxon>
        <taxon>Rhodoreae</taxon>
        <taxon>Rhododendron</taxon>
    </lineage>
</organism>
<feature type="repeat" description="WD" evidence="1">
    <location>
        <begin position="359"/>
        <end position="400"/>
    </location>
</feature>
<dbReference type="PROSITE" id="PS50294">
    <property type="entry name" value="WD_REPEATS_REGION"/>
    <property type="match status" value="3"/>
</dbReference>
<proteinExistence type="predicted"/>
<keyword evidence="1" id="KW-0853">WD repeat</keyword>
<dbReference type="AlphaFoldDB" id="A0AAV6LAG3"/>
<evidence type="ECO:0000313" key="4">
    <source>
        <dbReference type="Proteomes" id="UP000823749"/>
    </source>
</evidence>
<dbReference type="Proteomes" id="UP000823749">
    <property type="component" value="Chromosome 2"/>
</dbReference>
<accession>A0AAV6LAG3</accession>
<dbReference type="Pfam" id="PF08513">
    <property type="entry name" value="LisH"/>
    <property type="match status" value="1"/>
</dbReference>
<feature type="repeat" description="WD" evidence="1">
    <location>
        <begin position="401"/>
        <end position="433"/>
    </location>
</feature>
<dbReference type="InterPro" id="IPR015943">
    <property type="entry name" value="WD40/YVTN_repeat-like_dom_sf"/>
</dbReference>
<dbReference type="Gene3D" id="2.130.10.10">
    <property type="entry name" value="YVTN repeat-like/Quinoprotein amine dehydrogenase"/>
    <property type="match status" value="2"/>
</dbReference>
<dbReference type="Pfam" id="PF00400">
    <property type="entry name" value="WD40"/>
    <property type="match status" value="5"/>
</dbReference>
<dbReference type="CDD" id="cd00200">
    <property type="entry name" value="WD40"/>
    <property type="match status" value="1"/>
</dbReference>
<feature type="repeat" description="WD" evidence="1">
    <location>
        <begin position="639"/>
        <end position="671"/>
    </location>
</feature>
<dbReference type="GO" id="GO:0003714">
    <property type="term" value="F:transcription corepressor activity"/>
    <property type="evidence" value="ECO:0007669"/>
    <property type="project" value="InterPro"/>
</dbReference>
<evidence type="ECO:0000313" key="3">
    <source>
        <dbReference type="EMBL" id="KAG5561690.1"/>
    </source>
</evidence>
<dbReference type="InterPro" id="IPR006594">
    <property type="entry name" value="LisH"/>
</dbReference>
<dbReference type="EMBL" id="JACTNZ010000002">
    <property type="protein sequence ID" value="KAG5561690.1"/>
    <property type="molecule type" value="Genomic_DNA"/>
</dbReference>
<dbReference type="SMART" id="SM00320">
    <property type="entry name" value="WD40"/>
    <property type="match status" value="7"/>
</dbReference>
<protein>
    <submittedName>
        <fullName evidence="3">Uncharacterized protein</fullName>
    </submittedName>
</protein>
<gene>
    <name evidence="3" type="ORF">RHGRI_004667</name>
</gene>